<feature type="domain" description="Integrase zinc-binding" evidence="1">
    <location>
        <begin position="2"/>
        <end position="50"/>
    </location>
</feature>
<keyword evidence="3" id="KW-1185">Reference proteome</keyword>
<dbReference type="SUPFAM" id="SSF53098">
    <property type="entry name" value="Ribonuclease H-like"/>
    <property type="match status" value="1"/>
</dbReference>
<evidence type="ECO:0000259" key="1">
    <source>
        <dbReference type="Pfam" id="PF17921"/>
    </source>
</evidence>
<accession>A0ABD1C799</accession>
<dbReference type="InterPro" id="IPR041588">
    <property type="entry name" value="Integrase_H2C2"/>
</dbReference>
<protein>
    <recommendedName>
        <fullName evidence="1">Integrase zinc-binding domain-containing protein</fullName>
    </recommendedName>
</protein>
<proteinExistence type="predicted"/>
<evidence type="ECO:0000313" key="2">
    <source>
        <dbReference type="EMBL" id="KAL1225348.1"/>
    </source>
</evidence>
<dbReference type="InterPro" id="IPR036397">
    <property type="entry name" value="RNaseH_sf"/>
</dbReference>
<comment type="caution">
    <text evidence="2">The sequence shown here is derived from an EMBL/GenBank/DDBJ whole genome shotgun (WGS) entry which is preliminary data.</text>
</comment>
<dbReference type="Proteomes" id="UP001558713">
    <property type="component" value="Unassembled WGS sequence"/>
</dbReference>
<dbReference type="InterPro" id="IPR012337">
    <property type="entry name" value="RNaseH-like_sf"/>
</dbReference>
<dbReference type="EMBL" id="JBANAX010000031">
    <property type="protein sequence ID" value="KAL1225348.1"/>
    <property type="molecule type" value="Genomic_DNA"/>
</dbReference>
<dbReference type="Gene3D" id="1.10.340.70">
    <property type="match status" value="1"/>
</dbReference>
<name>A0ABD1C799_CARAN</name>
<gene>
    <name evidence="2" type="ORF">V5N11_009007</name>
</gene>
<dbReference type="AlphaFoldDB" id="A0ABD1C799"/>
<evidence type="ECO:0000313" key="3">
    <source>
        <dbReference type="Proteomes" id="UP001558713"/>
    </source>
</evidence>
<reference evidence="2 3" key="1">
    <citation type="submission" date="2024-04" db="EMBL/GenBank/DDBJ databases">
        <title>Genome assembly C_amara_ONT_v2.</title>
        <authorList>
            <person name="Yant L."/>
            <person name="Moore C."/>
            <person name="Slenker M."/>
        </authorList>
    </citation>
    <scope>NUCLEOTIDE SEQUENCE [LARGE SCALE GENOMIC DNA]</scope>
    <source>
        <tissue evidence="2">Leaf</tissue>
    </source>
</reference>
<sequence length="118" mass="13607">MSDVHQGICGKHSSRRSIAFKIKRVGYFWPTMVADCADYVRRCGKCQQHAPLIHQPSELLSSITAPYPFMHWSMDIIGPMHMSTRGVQHLLLLTYYFSKWIETEAYPSIKDSVVKTFL</sequence>
<organism evidence="2 3">
    <name type="scientific">Cardamine amara subsp. amara</name>
    <dbReference type="NCBI Taxonomy" id="228776"/>
    <lineage>
        <taxon>Eukaryota</taxon>
        <taxon>Viridiplantae</taxon>
        <taxon>Streptophyta</taxon>
        <taxon>Embryophyta</taxon>
        <taxon>Tracheophyta</taxon>
        <taxon>Spermatophyta</taxon>
        <taxon>Magnoliopsida</taxon>
        <taxon>eudicotyledons</taxon>
        <taxon>Gunneridae</taxon>
        <taxon>Pentapetalae</taxon>
        <taxon>rosids</taxon>
        <taxon>malvids</taxon>
        <taxon>Brassicales</taxon>
        <taxon>Brassicaceae</taxon>
        <taxon>Cardamineae</taxon>
        <taxon>Cardamine</taxon>
    </lineage>
</organism>
<dbReference type="Gene3D" id="3.30.420.10">
    <property type="entry name" value="Ribonuclease H-like superfamily/Ribonuclease H"/>
    <property type="match status" value="1"/>
</dbReference>
<dbReference type="Pfam" id="PF17921">
    <property type="entry name" value="Integrase_H2C2"/>
    <property type="match status" value="1"/>
</dbReference>
<dbReference type="PANTHER" id="PTHR47266">
    <property type="entry name" value="ENDONUCLEASE-RELATED"/>
    <property type="match status" value="1"/>
</dbReference>
<dbReference type="InterPro" id="IPR052160">
    <property type="entry name" value="Gypsy_RT_Integrase-like"/>
</dbReference>